<reference evidence="3" key="1">
    <citation type="submission" date="2020-05" db="EMBL/GenBank/DDBJ databases">
        <authorList>
            <person name="Chiriac C."/>
            <person name="Salcher M."/>
            <person name="Ghai R."/>
            <person name="Kavagutti S V."/>
        </authorList>
    </citation>
    <scope>NUCLEOTIDE SEQUENCE</scope>
</reference>
<name>A0A6J5SWL6_9CAUD</name>
<dbReference type="EMBL" id="LR797480">
    <property type="protein sequence ID" value="CAB4219639.1"/>
    <property type="molecule type" value="Genomic_DNA"/>
</dbReference>
<evidence type="ECO:0008006" key="4">
    <source>
        <dbReference type="Google" id="ProtNLM"/>
    </source>
</evidence>
<organism evidence="3">
    <name type="scientific">uncultured Caudovirales phage</name>
    <dbReference type="NCBI Taxonomy" id="2100421"/>
    <lineage>
        <taxon>Viruses</taxon>
        <taxon>Duplodnaviria</taxon>
        <taxon>Heunggongvirae</taxon>
        <taxon>Uroviricota</taxon>
        <taxon>Caudoviricetes</taxon>
        <taxon>Peduoviridae</taxon>
        <taxon>Maltschvirus</taxon>
        <taxon>Maltschvirus maltsch</taxon>
    </lineage>
</organism>
<accession>A0A6J5SWL6</accession>
<evidence type="ECO:0000313" key="3">
    <source>
        <dbReference type="EMBL" id="CAB4219639.1"/>
    </source>
</evidence>
<evidence type="ECO:0000256" key="1">
    <source>
        <dbReference type="SAM" id="MobiDB-lite"/>
    </source>
</evidence>
<evidence type="ECO:0000313" key="2">
    <source>
        <dbReference type="EMBL" id="CAB4214980.1"/>
    </source>
</evidence>
<proteinExistence type="predicted"/>
<gene>
    <name evidence="2" type="ORF">UFOVP1467_36</name>
    <name evidence="3" type="ORF">UFOVP1616_20</name>
</gene>
<sequence length="135" mass="14150">MSTTTSGGASGLVPSRSKTSRHRVHRGLASQAVVADYFRANGFPYALSTGSGRTGTDVTGVIGVDIEVKARRGLPIEATMNQLKKRASDGVIPMAVLRIDGQGPSEIANWPALMPLSVAIRLLREAGYDAPVFAG</sequence>
<dbReference type="EMBL" id="LR797420">
    <property type="protein sequence ID" value="CAB4214980.1"/>
    <property type="molecule type" value="Genomic_DNA"/>
</dbReference>
<feature type="region of interest" description="Disordered" evidence="1">
    <location>
        <begin position="1"/>
        <end position="24"/>
    </location>
</feature>
<protein>
    <recommendedName>
        <fullName evidence="4">Holliday junction resolvase</fullName>
    </recommendedName>
</protein>